<accession>A0A2J6R495</accession>
<dbReference type="AlphaFoldDB" id="A0A2J6R495"/>
<dbReference type="InterPro" id="IPR016181">
    <property type="entry name" value="Acyl_CoA_acyltransferase"/>
</dbReference>
<dbReference type="GO" id="GO:0016747">
    <property type="term" value="F:acyltransferase activity, transferring groups other than amino-acyl groups"/>
    <property type="evidence" value="ECO:0007669"/>
    <property type="project" value="InterPro"/>
</dbReference>
<dbReference type="Proteomes" id="UP000235786">
    <property type="component" value="Unassembled WGS sequence"/>
</dbReference>
<organism evidence="2 3">
    <name type="scientific">Hyaloscypha variabilis (strain UAMH 11265 / GT02V1 / F)</name>
    <name type="common">Meliniomyces variabilis</name>
    <dbReference type="NCBI Taxonomy" id="1149755"/>
    <lineage>
        <taxon>Eukaryota</taxon>
        <taxon>Fungi</taxon>
        <taxon>Dikarya</taxon>
        <taxon>Ascomycota</taxon>
        <taxon>Pezizomycotina</taxon>
        <taxon>Leotiomycetes</taxon>
        <taxon>Helotiales</taxon>
        <taxon>Hyaloscyphaceae</taxon>
        <taxon>Hyaloscypha</taxon>
        <taxon>Hyaloscypha variabilis</taxon>
    </lineage>
</organism>
<keyword evidence="3" id="KW-1185">Reference proteome</keyword>
<evidence type="ECO:0000313" key="3">
    <source>
        <dbReference type="Proteomes" id="UP000235786"/>
    </source>
</evidence>
<reference evidence="2 3" key="1">
    <citation type="submission" date="2016-04" db="EMBL/GenBank/DDBJ databases">
        <title>A degradative enzymes factory behind the ericoid mycorrhizal symbiosis.</title>
        <authorList>
            <consortium name="DOE Joint Genome Institute"/>
            <person name="Martino E."/>
            <person name="Morin E."/>
            <person name="Grelet G."/>
            <person name="Kuo A."/>
            <person name="Kohler A."/>
            <person name="Daghino S."/>
            <person name="Barry K."/>
            <person name="Choi C."/>
            <person name="Cichocki N."/>
            <person name="Clum A."/>
            <person name="Copeland A."/>
            <person name="Hainaut M."/>
            <person name="Haridas S."/>
            <person name="Labutti K."/>
            <person name="Lindquist E."/>
            <person name="Lipzen A."/>
            <person name="Khouja H.-R."/>
            <person name="Murat C."/>
            <person name="Ohm R."/>
            <person name="Olson A."/>
            <person name="Spatafora J."/>
            <person name="Veneault-Fourrey C."/>
            <person name="Henrissat B."/>
            <person name="Grigoriev I."/>
            <person name="Martin F."/>
            <person name="Perotto S."/>
        </authorList>
    </citation>
    <scope>NUCLEOTIDE SEQUENCE [LARGE SCALE GENOMIC DNA]</scope>
    <source>
        <strain evidence="2 3">F</strain>
    </source>
</reference>
<dbReference type="PANTHER" id="PTHR43792:SF1">
    <property type="entry name" value="N-ACETYLTRANSFERASE DOMAIN-CONTAINING PROTEIN"/>
    <property type="match status" value="1"/>
</dbReference>
<dbReference type="Gene3D" id="3.40.630.30">
    <property type="match status" value="1"/>
</dbReference>
<evidence type="ECO:0000259" key="1">
    <source>
        <dbReference type="Pfam" id="PF13302"/>
    </source>
</evidence>
<feature type="domain" description="N-acetyltransferase" evidence="1">
    <location>
        <begin position="9"/>
        <end position="153"/>
    </location>
</feature>
<evidence type="ECO:0000313" key="2">
    <source>
        <dbReference type="EMBL" id="PMD33342.1"/>
    </source>
</evidence>
<protein>
    <recommendedName>
        <fullName evidence="1">N-acetyltransferase domain-containing protein</fullName>
    </recommendedName>
</protein>
<name>A0A2J6R495_HYAVF</name>
<gene>
    <name evidence="2" type="ORF">L207DRAFT_439356</name>
</gene>
<dbReference type="SUPFAM" id="SSF55729">
    <property type="entry name" value="Acyl-CoA N-acyltransferases (Nat)"/>
    <property type="match status" value="1"/>
</dbReference>
<dbReference type="InterPro" id="IPR000182">
    <property type="entry name" value="GNAT_dom"/>
</dbReference>
<dbReference type="EMBL" id="KZ613956">
    <property type="protein sequence ID" value="PMD33342.1"/>
    <property type="molecule type" value="Genomic_DNA"/>
</dbReference>
<dbReference type="OrthoDB" id="4072826at2759"/>
<proteinExistence type="predicted"/>
<sequence length="207" mass="23700">MVYAVETSRLWLERLAEKHAEDYYEIVTGEESVRWSVAAPLENVAQAQSHIKTLLDQPEADKFAILLRPDSDTNKESPKMIGIVGTKAKPELAYTIHSEYANKRYMTEALNAFVGPKGIFWDLPDRKHIQTLKCQIDPDNISSLKLVQKIGAREGERRLKAYPLHRDRGPDGRISRDKFRDLAVWWVDRPQPWSDVQGREAPSMASD</sequence>
<dbReference type="Pfam" id="PF13302">
    <property type="entry name" value="Acetyltransf_3"/>
    <property type="match status" value="1"/>
</dbReference>
<dbReference type="PANTHER" id="PTHR43792">
    <property type="entry name" value="GNAT FAMILY, PUTATIVE (AFU_ORTHOLOGUE AFUA_3G00765)-RELATED-RELATED"/>
    <property type="match status" value="1"/>
</dbReference>
<dbReference type="InterPro" id="IPR051531">
    <property type="entry name" value="N-acetyltransferase"/>
</dbReference>